<comment type="caution">
    <text evidence="2">The sequence shown here is derived from an EMBL/GenBank/DDBJ whole genome shotgun (WGS) entry which is preliminary data.</text>
</comment>
<dbReference type="Proteomes" id="UP001523262">
    <property type="component" value="Unassembled WGS sequence"/>
</dbReference>
<evidence type="ECO:0000313" key="2">
    <source>
        <dbReference type="EMBL" id="MCM2533123.1"/>
    </source>
</evidence>
<feature type="transmembrane region" description="Helical" evidence="1">
    <location>
        <begin position="403"/>
        <end position="424"/>
    </location>
</feature>
<feature type="transmembrane region" description="Helical" evidence="1">
    <location>
        <begin position="444"/>
        <end position="466"/>
    </location>
</feature>
<keyword evidence="1" id="KW-0812">Transmembrane</keyword>
<reference evidence="2 3" key="1">
    <citation type="submission" date="2022-06" db="EMBL/GenBank/DDBJ databases">
        <authorList>
            <person name="Jeon C.O."/>
        </authorList>
    </citation>
    <scope>NUCLEOTIDE SEQUENCE [LARGE SCALE GENOMIC DNA]</scope>
    <source>
        <strain evidence="2 3">KCTC 13943</strain>
    </source>
</reference>
<name>A0ABT0WC01_9BACI</name>
<keyword evidence="1" id="KW-0472">Membrane</keyword>
<sequence length="489" mass="57415">MERIELKEKTVSTAIFQFIFPFFIKDDNEQNIFSFLRKNHFTAFRLGHLEDETAYYGESHVSHRELEAFFPPFTNKILFPHSDQQKGFQRYSKALNLKGILTTEHIRLSFQVHSTDITLCPFQLGFLTLRTELPCSEDLSFSHALEFAACFRELGSQKSKQKKLQMEMDGRTITHLEKLLFEVLVPELTHFINKEPFQGVYFKTIPYIEQERMHVQSLLAFNEGETVETIDIYRAANLCGLNQDGEPYVTANNLDYINQRFKQNGYTRLAPNTYYFIEENGFTCITNENDEIKTELASQLYGEFYYLLLLNLFHKFVFIKIAHDYSKINIEQDSKEIEKLIYSINSFTSNYFFLVYPAQLQSKELFTLLRTTFSIDYLYNETKETLFSLFKYEENTVTKRDSFLLLILTIYTVICGIFSMNLFTDDLKGKIKWHHMLSYNLFEYLAVFVAISGLIVAIILGIQGLIQGMKDRRNKKKWARQTVLSSKKH</sequence>
<accession>A0ABT0WC01</accession>
<gene>
    <name evidence="2" type="ORF">NDK43_12870</name>
</gene>
<evidence type="ECO:0008006" key="4">
    <source>
        <dbReference type="Google" id="ProtNLM"/>
    </source>
</evidence>
<organism evidence="2 3">
    <name type="scientific">Neobacillus pocheonensis</name>
    <dbReference type="NCBI Taxonomy" id="363869"/>
    <lineage>
        <taxon>Bacteria</taxon>
        <taxon>Bacillati</taxon>
        <taxon>Bacillota</taxon>
        <taxon>Bacilli</taxon>
        <taxon>Bacillales</taxon>
        <taxon>Bacillaceae</taxon>
        <taxon>Neobacillus</taxon>
    </lineage>
</organism>
<evidence type="ECO:0000256" key="1">
    <source>
        <dbReference type="SAM" id="Phobius"/>
    </source>
</evidence>
<keyword evidence="3" id="KW-1185">Reference proteome</keyword>
<keyword evidence="1" id="KW-1133">Transmembrane helix</keyword>
<protein>
    <recommendedName>
        <fullName evidence="4">Group-specific protein</fullName>
    </recommendedName>
</protein>
<evidence type="ECO:0000313" key="3">
    <source>
        <dbReference type="Proteomes" id="UP001523262"/>
    </source>
</evidence>
<dbReference type="EMBL" id="JAMQCR010000001">
    <property type="protein sequence ID" value="MCM2533123.1"/>
    <property type="molecule type" value="Genomic_DNA"/>
</dbReference>
<proteinExistence type="predicted"/>